<feature type="region of interest" description="Disordered" evidence="1">
    <location>
        <begin position="103"/>
        <end position="124"/>
    </location>
</feature>
<evidence type="ECO:0000313" key="6">
    <source>
        <dbReference type="RefSeq" id="XP_022243529.1"/>
    </source>
</evidence>
<dbReference type="RefSeq" id="XP_022243531.1">
    <property type="nucleotide sequence ID" value="XM_022387823.1"/>
</dbReference>
<dbReference type="RefSeq" id="XP_013776239.1">
    <property type="nucleotide sequence ID" value="XM_013920785.2"/>
</dbReference>
<evidence type="ECO:0000313" key="7">
    <source>
        <dbReference type="RefSeq" id="XP_022243530.1"/>
    </source>
</evidence>
<dbReference type="PANTHER" id="PTHR21860">
    <property type="entry name" value="TRANSCRIPTION INITIATION FACTOR IIIC TFIIIC , POLYPEPTIDE 6-RELATED"/>
    <property type="match status" value="1"/>
</dbReference>
<organism evidence="3 7">
    <name type="scientific">Limulus polyphemus</name>
    <name type="common">Atlantic horseshoe crab</name>
    <dbReference type="NCBI Taxonomy" id="6850"/>
    <lineage>
        <taxon>Eukaryota</taxon>
        <taxon>Metazoa</taxon>
        <taxon>Ecdysozoa</taxon>
        <taxon>Arthropoda</taxon>
        <taxon>Chelicerata</taxon>
        <taxon>Merostomata</taxon>
        <taxon>Xiphosura</taxon>
        <taxon>Limulidae</taxon>
        <taxon>Limulus</taxon>
    </lineage>
</organism>
<protein>
    <submittedName>
        <fullName evidence="4 5">Uncharacterized protein LOC106461014</fullName>
    </submittedName>
</protein>
<dbReference type="Pfam" id="PF10419">
    <property type="entry name" value="TFIIIC_sub6"/>
    <property type="match status" value="1"/>
</dbReference>
<dbReference type="GeneID" id="106461014"/>
<evidence type="ECO:0000313" key="4">
    <source>
        <dbReference type="RefSeq" id="XP_013776239.1"/>
    </source>
</evidence>
<dbReference type="RefSeq" id="XP_022243528.1">
    <property type="nucleotide sequence ID" value="XM_022387820.1"/>
</dbReference>
<feature type="compositionally biased region" description="Basic and acidic residues" evidence="1">
    <location>
        <begin position="115"/>
        <end position="124"/>
    </location>
</feature>
<evidence type="ECO:0000259" key="2">
    <source>
        <dbReference type="Pfam" id="PF10419"/>
    </source>
</evidence>
<dbReference type="Proteomes" id="UP000694941">
    <property type="component" value="Unplaced"/>
</dbReference>
<feature type="domain" description="Transcription factor TFIIIC triple barrel" evidence="2">
    <location>
        <begin position="9"/>
        <end position="102"/>
    </location>
</feature>
<proteinExistence type="predicted"/>
<feature type="region of interest" description="Disordered" evidence="1">
    <location>
        <begin position="178"/>
        <end position="205"/>
    </location>
</feature>
<feature type="compositionally biased region" description="Polar residues" evidence="1">
    <location>
        <begin position="178"/>
        <end position="196"/>
    </location>
</feature>
<dbReference type="Gene3D" id="2.60.40.4370">
    <property type="match status" value="1"/>
</dbReference>
<dbReference type="RefSeq" id="XP_022243530.1">
    <property type="nucleotide sequence ID" value="XM_022387822.1"/>
</dbReference>
<reference evidence="4 5" key="1">
    <citation type="submission" date="2025-05" db="UniProtKB">
        <authorList>
            <consortium name="RefSeq"/>
        </authorList>
    </citation>
    <scope>IDENTIFICATION</scope>
    <source>
        <tissue evidence="4 5">Muscle</tissue>
    </source>
</reference>
<evidence type="ECO:0000256" key="1">
    <source>
        <dbReference type="SAM" id="MobiDB-lite"/>
    </source>
</evidence>
<evidence type="ECO:0000313" key="8">
    <source>
        <dbReference type="RefSeq" id="XP_022243531.1"/>
    </source>
</evidence>
<name>A0ABM1SIS5_LIMPO</name>
<dbReference type="PANTHER" id="PTHR21860:SF2">
    <property type="entry name" value="GENERAL TRANSCRIPTION FACTOR 3C POLYPEPTIDE 6"/>
    <property type="match status" value="1"/>
</dbReference>
<evidence type="ECO:0000313" key="3">
    <source>
        <dbReference type="Proteomes" id="UP000694941"/>
    </source>
</evidence>
<gene>
    <name evidence="4 5 6 7 8" type="primary">LOC106461014</name>
</gene>
<accession>A0ABM1SIS5</accession>
<dbReference type="InterPro" id="IPR042771">
    <property type="entry name" value="GTF3C6-like"/>
</dbReference>
<keyword evidence="3" id="KW-1185">Reference proteome</keyword>
<evidence type="ECO:0000313" key="5">
    <source>
        <dbReference type="RefSeq" id="XP_022243528.1"/>
    </source>
</evidence>
<dbReference type="InterPro" id="IPR019481">
    <property type="entry name" value="TFIIIC_triple_barrel"/>
</dbReference>
<sequence>MMATSDTLEEEEESLVLVELTGIIDLDLYSLKDKNCKIVGLESSKPVLQLDNYYFVGEYEDIVGTAVVFEEVIPQTSRKTEKNLRYLCKTNKKLAMKRAFLQQKQSENEPSMKPPPEESHASVKFSEETSTVMLTSLEEDTCLEDKVSSIRISEETSTTVLEVTPTTMASSEICTTMLSSEEASASSKTDQVQEVTDATKETDII</sequence>
<dbReference type="RefSeq" id="XP_022243529.1">
    <property type="nucleotide sequence ID" value="XM_022387821.1"/>
</dbReference>